<keyword evidence="7 8" id="KW-0472">Membrane</keyword>
<dbReference type="Gene3D" id="1.20.1250.20">
    <property type="entry name" value="MFS general substrate transporter like domains"/>
    <property type="match status" value="2"/>
</dbReference>
<evidence type="ECO:0000256" key="6">
    <source>
        <dbReference type="ARBA" id="ARBA00022989"/>
    </source>
</evidence>
<evidence type="ECO:0000256" key="5">
    <source>
        <dbReference type="ARBA" id="ARBA00022692"/>
    </source>
</evidence>
<keyword evidence="11" id="KW-1185">Reference proteome</keyword>
<keyword evidence="2" id="KW-0813">Transport</keyword>
<dbReference type="PANTHER" id="PTHR23522:SF10">
    <property type="entry name" value="3-PHENYLPROPIONIC ACID TRANSPORTER-RELATED"/>
    <property type="match status" value="1"/>
</dbReference>
<protein>
    <submittedName>
        <fullName evidence="10">MFS transporter</fullName>
    </submittedName>
</protein>
<feature type="transmembrane region" description="Helical" evidence="8">
    <location>
        <begin position="93"/>
        <end position="122"/>
    </location>
</feature>
<keyword evidence="3" id="KW-1003">Cell membrane</keyword>
<dbReference type="Pfam" id="PF12832">
    <property type="entry name" value="MFS_1_like"/>
    <property type="match status" value="1"/>
</dbReference>
<evidence type="ECO:0000256" key="2">
    <source>
        <dbReference type="ARBA" id="ARBA00022448"/>
    </source>
</evidence>
<feature type="transmembrane region" description="Helical" evidence="8">
    <location>
        <begin position="254"/>
        <end position="273"/>
    </location>
</feature>
<feature type="transmembrane region" description="Helical" evidence="8">
    <location>
        <begin position="143"/>
        <end position="162"/>
    </location>
</feature>
<dbReference type="InterPro" id="IPR036259">
    <property type="entry name" value="MFS_trans_sf"/>
</dbReference>
<feature type="transmembrane region" description="Helical" evidence="8">
    <location>
        <begin position="280"/>
        <end position="299"/>
    </location>
</feature>
<evidence type="ECO:0000313" key="11">
    <source>
        <dbReference type="Proteomes" id="UP001595476"/>
    </source>
</evidence>
<evidence type="ECO:0000256" key="8">
    <source>
        <dbReference type="SAM" id="Phobius"/>
    </source>
</evidence>
<comment type="subcellular location">
    <subcellularLocation>
        <location evidence="1">Cell inner membrane</location>
        <topology evidence="1">Multi-pass membrane protein</topology>
    </subcellularLocation>
</comment>
<dbReference type="EMBL" id="JBHRSZ010000004">
    <property type="protein sequence ID" value="MFC3151849.1"/>
    <property type="molecule type" value="Genomic_DNA"/>
</dbReference>
<proteinExistence type="predicted"/>
<feature type="transmembrane region" description="Helical" evidence="8">
    <location>
        <begin position="340"/>
        <end position="359"/>
    </location>
</feature>
<organism evidence="10 11">
    <name type="scientific">Litoribrevibacter euphylliae</name>
    <dbReference type="NCBI Taxonomy" id="1834034"/>
    <lineage>
        <taxon>Bacteria</taxon>
        <taxon>Pseudomonadati</taxon>
        <taxon>Pseudomonadota</taxon>
        <taxon>Gammaproteobacteria</taxon>
        <taxon>Oceanospirillales</taxon>
        <taxon>Oceanospirillaceae</taxon>
        <taxon>Litoribrevibacter</taxon>
    </lineage>
</organism>
<keyword evidence="6 8" id="KW-1133">Transmembrane helix</keyword>
<feature type="transmembrane region" description="Helical" evidence="8">
    <location>
        <begin position="305"/>
        <end position="328"/>
    </location>
</feature>
<dbReference type="RefSeq" id="WP_386721377.1">
    <property type="nucleotide sequence ID" value="NZ_JBHRSZ010000004.1"/>
</dbReference>
<accession>A0ABV7HD76</accession>
<dbReference type="Proteomes" id="UP001595476">
    <property type="component" value="Unassembled WGS sequence"/>
</dbReference>
<evidence type="ECO:0000313" key="10">
    <source>
        <dbReference type="EMBL" id="MFC3151849.1"/>
    </source>
</evidence>
<evidence type="ECO:0000256" key="3">
    <source>
        <dbReference type="ARBA" id="ARBA00022475"/>
    </source>
</evidence>
<feature type="transmembrane region" description="Helical" evidence="8">
    <location>
        <begin position="371"/>
        <end position="387"/>
    </location>
</feature>
<comment type="caution">
    <text evidence="10">The sequence shown here is derived from an EMBL/GenBank/DDBJ whole genome shotgun (WGS) entry which is preliminary data.</text>
</comment>
<feature type="transmembrane region" description="Helical" evidence="8">
    <location>
        <begin position="168"/>
        <end position="188"/>
    </location>
</feature>
<sequence>MNSDIEYKGGWSWGSVATPLSLFYFFYFSFLGCLLPFWPVFLKEQGFTGYQIGLVQAIFLGTKIFAPSIAGLISDQTGLRVQVIRVGVVGAGIFFSLFLLPFTLSELLIYSFLYSLFWNAILSQFEAYTLESLGPKASKYAKIRMWGSIGFIVSSIGLGTLFDFVSLHWLPVIMLGVIGMAGVLSFSLPELISKDSAGEEKEPNKSIIPLLYRKDIQAFLLICFLTQVSHGPYYSFYSLYMKEFGYSTTWVGGLWAFAVVAEVVLFLMFPAWVKKRGAYFLLLLSIVLTVVRWLVIGAFPHLLGLVIIGQALHAFSFGCLHVVSMLYVQQYFSREFSGRGQALYSGVSFGLGGAAGALISGVLWEQAEHDVLFYFAAFSALVSLLVVRRIKN</sequence>
<reference evidence="11" key="1">
    <citation type="journal article" date="2019" name="Int. J. Syst. Evol. Microbiol.">
        <title>The Global Catalogue of Microorganisms (GCM) 10K type strain sequencing project: providing services to taxonomists for standard genome sequencing and annotation.</title>
        <authorList>
            <consortium name="The Broad Institute Genomics Platform"/>
            <consortium name="The Broad Institute Genome Sequencing Center for Infectious Disease"/>
            <person name="Wu L."/>
            <person name="Ma J."/>
        </authorList>
    </citation>
    <scope>NUCLEOTIDE SEQUENCE [LARGE SCALE GENOMIC DNA]</scope>
    <source>
        <strain evidence="11">KCTC 52438</strain>
    </source>
</reference>
<dbReference type="NCBIfam" id="NF037955">
    <property type="entry name" value="mfs"/>
    <property type="match status" value="1"/>
</dbReference>
<feature type="transmembrane region" description="Helical" evidence="8">
    <location>
        <begin position="54"/>
        <end position="73"/>
    </location>
</feature>
<dbReference type="SUPFAM" id="SSF103473">
    <property type="entry name" value="MFS general substrate transporter"/>
    <property type="match status" value="1"/>
</dbReference>
<dbReference type="PANTHER" id="PTHR23522">
    <property type="entry name" value="BLL5896 PROTEIN"/>
    <property type="match status" value="1"/>
</dbReference>
<evidence type="ECO:0000256" key="4">
    <source>
        <dbReference type="ARBA" id="ARBA00022519"/>
    </source>
</evidence>
<keyword evidence="4" id="KW-0997">Cell inner membrane</keyword>
<evidence type="ECO:0000259" key="9">
    <source>
        <dbReference type="PROSITE" id="PS50850"/>
    </source>
</evidence>
<evidence type="ECO:0000256" key="1">
    <source>
        <dbReference type="ARBA" id="ARBA00004429"/>
    </source>
</evidence>
<dbReference type="InterPro" id="IPR024989">
    <property type="entry name" value="MFS_assoc_dom"/>
</dbReference>
<keyword evidence="5 8" id="KW-0812">Transmembrane</keyword>
<gene>
    <name evidence="10" type="ORF">ACFOEK_12485</name>
</gene>
<dbReference type="PROSITE" id="PS50850">
    <property type="entry name" value="MFS"/>
    <property type="match status" value="1"/>
</dbReference>
<feature type="transmembrane region" description="Helical" evidence="8">
    <location>
        <begin position="20"/>
        <end position="42"/>
    </location>
</feature>
<evidence type="ECO:0000256" key="7">
    <source>
        <dbReference type="ARBA" id="ARBA00023136"/>
    </source>
</evidence>
<dbReference type="PIRSF" id="PIRSF004925">
    <property type="entry name" value="HcaT"/>
    <property type="match status" value="1"/>
</dbReference>
<dbReference type="InterPro" id="IPR026032">
    <property type="entry name" value="HcaT-like"/>
</dbReference>
<dbReference type="InterPro" id="IPR020846">
    <property type="entry name" value="MFS_dom"/>
</dbReference>
<name>A0ABV7HD76_9GAMM</name>
<feature type="domain" description="Major facilitator superfamily (MFS) profile" evidence="9">
    <location>
        <begin position="215"/>
        <end position="392"/>
    </location>
</feature>
<feature type="transmembrane region" description="Helical" evidence="8">
    <location>
        <begin position="216"/>
        <end position="234"/>
    </location>
</feature>